<feature type="compositionally biased region" description="Polar residues" evidence="1">
    <location>
        <begin position="36"/>
        <end position="47"/>
    </location>
</feature>
<proteinExistence type="predicted"/>
<dbReference type="Proteomes" id="UP000095282">
    <property type="component" value="Unplaced"/>
</dbReference>
<accession>A0A1I7TWX7</accession>
<name>A0A1I7TWX7_9PELO</name>
<protein>
    <submittedName>
        <fullName evidence="3">Ovule protein</fullName>
    </submittedName>
</protein>
<evidence type="ECO:0000313" key="3">
    <source>
        <dbReference type="WBParaSite" id="Csp11.Scaffold629.g12618.t1"/>
    </source>
</evidence>
<evidence type="ECO:0000256" key="1">
    <source>
        <dbReference type="SAM" id="MobiDB-lite"/>
    </source>
</evidence>
<dbReference type="AlphaFoldDB" id="A0A1I7TWX7"/>
<keyword evidence="2" id="KW-1185">Reference proteome</keyword>
<feature type="region of interest" description="Disordered" evidence="1">
    <location>
        <begin position="15"/>
        <end position="69"/>
    </location>
</feature>
<reference evidence="3" key="1">
    <citation type="submission" date="2016-11" db="UniProtKB">
        <authorList>
            <consortium name="WormBaseParasite"/>
        </authorList>
    </citation>
    <scope>IDENTIFICATION</scope>
</reference>
<organism evidence="2 3">
    <name type="scientific">Caenorhabditis tropicalis</name>
    <dbReference type="NCBI Taxonomy" id="1561998"/>
    <lineage>
        <taxon>Eukaryota</taxon>
        <taxon>Metazoa</taxon>
        <taxon>Ecdysozoa</taxon>
        <taxon>Nematoda</taxon>
        <taxon>Chromadorea</taxon>
        <taxon>Rhabditida</taxon>
        <taxon>Rhabditina</taxon>
        <taxon>Rhabditomorpha</taxon>
        <taxon>Rhabditoidea</taxon>
        <taxon>Rhabditidae</taxon>
        <taxon>Peloderinae</taxon>
        <taxon>Caenorhabditis</taxon>
    </lineage>
</organism>
<evidence type="ECO:0000313" key="2">
    <source>
        <dbReference type="Proteomes" id="UP000095282"/>
    </source>
</evidence>
<dbReference type="WBParaSite" id="Csp11.Scaffold629.g12618.t1">
    <property type="protein sequence ID" value="Csp11.Scaffold629.g12618.t1"/>
    <property type="gene ID" value="Csp11.Scaffold629.g12618"/>
</dbReference>
<feature type="compositionally biased region" description="Polar residues" evidence="1">
    <location>
        <begin position="58"/>
        <end position="69"/>
    </location>
</feature>
<sequence>MEINLYHNINQELRSNLKKPAKNPSGSPQKHKSGGFQKNLSLSMTFESETHTDPYGQQKKNTLGSRRDS</sequence>